<dbReference type="AlphaFoldDB" id="A0A0E9SQN0"/>
<dbReference type="EMBL" id="GBXM01064903">
    <property type="protein sequence ID" value="JAH43674.1"/>
    <property type="molecule type" value="Transcribed_RNA"/>
</dbReference>
<accession>A0A0E9SQN0</accession>
<organism evidence="2">
    <name type="scientific">Anguilla anguilla</name>
    <name type="common">European freshwater eel</name>
    <name type="synonym">Muraena anguilla</name>
    <dbReference type="NCBI Taxonomy" id="7936"/>
    <lineage>
        <taxon>Eukaryota</taxon>
        <taxon>Metazoa</taxon>
        <taxon>Chordata</taxon>
        <taxon>Craniata</taxon>
        <taxon>Vertebrata</taxon>
        <taxon>Euteleostomi</taxon>
        <taxon>Actinopterygii</taxon>
        <taxon>Neopterygii</taxon>
        <taxon>Teleostei</taxon>
        <taxon>Anguilliformes</taxon>
        <taxon>Anguillidae</taxon>
        <taxon>Anguilla</taxon>
    </lineage>
</organism>
<dbReference type="EMBL" id="GBXM01081651">
    <property type="protein sequence ID" value="JAH26926.1"/>
    <property type="molecule type" value="Transcribed_RNA"/>
</dbReference>
<evidence type="ECO:0000313" key="2">
    <source>
        <dbReference type="EMBL" id="JAH43674.1"/>
    </source>
</evidence>
<reference evidence="2" key="2">
    <citation type="journal article" date="2015" name="Fish Shellfish Immunol.">
        <title>Early steps in the European eel (Anguilla anguilla)-Vibrio vulnificus interaction in the gills: Role of the RtxA13 toxin.</title>
        <authorList>
            <person name="Callol A."/>
            <person name="Pajuelo D."/>
            <person name="Ebbesson L."/>
            <person name="Teles M."/>
            <person name="MacKenzie S."/>
            <person name="Amaro C."/>
        </authorList>
    </citation>
    <scope>NUCLEOTIDE SEQUENCE</scope>
</reference>
<protein>
    <submittedName>
        <fullName evidence="2">Uncharacterized protein</fullName>
    </submittedName>
</protein>
<proteinExistence type="predicted"/>
<name>A0A0E9SQN0_ANGAN</name>
<feature type="region of interest" description="Disordered" evidence="1">
    <location>
        <begin position="1"/>
        <end position="25"/>
    </location>
</feature>
<sequence length="25" mass="2737">MSDQCFSDVATVSEQQQDPCSSRTS</sequence>
<reference evidence="2" key="1">
    <citation type="submission" date="2014-11" db="EMBL/GenBank/DDBJ databases">
        <authorList>
            <person name="Amaro Gonzalez C."/>
        </authorList>
    </citation>
    <scope>NUCLEOTIDE SEQUENCE</scope>
</reference>
<evidence type="ECO:0000256" key="1">
    <source>
        <dbReference type="SAM" id="MobiDB-lite"/>
    </source>
</evidence>